<protein>
    <submittedName>
        <fullName evidence="1">Uncharacterized protein</fullName>
    </submittedName>
</protein>
<reference evidence="2" key="1">
    <citation type="submission" date="2017-04" db="EMBL/GenBank/DDBJ databases">
        <authorList>
            <person name="Varghese N."/>
            <person name="Submissions S."/>
        </authorList>
    </citation>
    <scope>NUCLEOTIDE SEQUENCE [LARGE SCALE GENOMIC DNA]</scope>
    <source>
        <strain evidence="2">RKEM611</strain>
    </source>
</reference>
<dbReference type="EMBL" id="FWZT01000010">
    <property type="protein sequence ID" value="SMF32653.1"/>
    <property type="molecule type" value="Genomic_DNA"/>
</dbReference>
<dbReference type="Proteomes" id="UP000192907">
    <property type="component" value="Unassembled WGS sequence"/>
</dbReference>
<keyword evidence="2" id="KW-1185">Reference proteome</keyword>
<accession>A0A1Y6C242</accession>
<evidence type="ECO:0000313" key="1">
    <source>
        <dbReference type="EMBL" id="SMF32653.1"/>
    </source>
</evidence>
<organism evidence="1 2">
    <name type="scientific">Pseudobacteriovorax antillogorgiicola</name>
    <dbReference type="NCBI Taxonomy" id="1513793"/>
    <lineage>
        <taxon>Bacteria</taxon>
        <taxon>Pseudomonadati</taxon>
        <taxon>Bdellovibrionota</taxon>
        <taxon>Oligoflexia</taxon>
        <taxon>Oligoflexales</taxon>
        <taxon>Pseudobacteriovoracaceae</taxon>
        <taxon>Pseudobacteriovorax</taxon>
    </lineage>
</organism>
<evidence type="ECO:0000313" key="2">
    <source>
        <dbReference type="Proteomes" id="UP000192907"/>
    </source>
</evidence>
<sequence length="146" mass="17392">MEKLSKFLEFGCIDHRLYWRIPDRQARELYEVQWRKDHPTPWRYRRLGDIFWKLCKGEQIAEALEKEGVDVLALETKVRYSVLQQVAFADKIVDDARKQFGKETVDQAIEENQQFMAQLEAAVMRLTTQGQKNQNPKRPRLQLIKN</sequence>
<gene>
    <name evidence="1" type="ORF">SAMN06296036_11045</name>
</gene>
<dbReference type="OrthoDB" id="9967181at2"/>
<dbReference type="RefSeq" id="WP_132320722.1">
    <property type="nucleotide sequence ID" value="NZ_FWZT01000010.1"/>
</dbReference>
<proteinExistence type="predicted"/>
<dbReference type="AlphaFoldDB" id="A0A1Y6C242"/>
<name>A0A1Y6C242_9BACT</name>